<feature type="region of interest" description="Disordered" evidence="1">
    <location>
        <begin position="345"/>
        <end position="368"/>
    </location>
</feature>
<protein>
    <submittedName>
        <fullName evidence="2">Uncharacterized protein</fullName>
    </submittedName>
</protein>
<dbReference type="VEuPathDB" id="VectorBase:LLONM1_005022"/>
<reference evidence="2" key="1">
    <citation type="submission" date="2020-05" db="UniProtKB">
        <authorList>
            <consortium name="EnsemblMetazoa"/>
        </authorList>
    </citation>
    <scope>IDENTIFICATION</scope>
    <source>
        <strain evidence="2">Jacobina</strain>
    </source>
</reference>
<feature type="region of interest" description="Disordered" evidence="1">
    <location>
        <begin position="245"/>
        <end position="264"/>
    </location>
</feature>
<organism evidence="2 3">
    <name type="scientific">Lutzomyia longipalpis</name>
    <name type="common">Sand fly</name>
    <dbReference type="NCBI Taxonomy" id="7200"/>
    <lineage>
        <taxon>Eukaryota</taxon>
        <taxon>Metazoa</taxon>
        <taxon>Ecdysozoa</taxon>
        <taxon>Arthropoda</taxon>
        <taxon>Hexapoda</taxon>
        <taxon>Insecta</taxon>
        <taxon>Pterygota</taxon>
        <taxon>Neoptera</taxon>
        <taxon>Endopterygota</taxon>
        <taxon>Diptera</taxon>
        <taxon>Nematocera</taxon>
        <taxon>Psychodoidea</taxon>
        <taxon>Psychodidae</taxon>
        <taxon>Lutzomyia</taxon>
        <taxon>Lutzomyia</taxon>
    </lineage>
</organism>
<accession>A0A1B0EWZ4</accession>
<evidence type="ECO:0000256" key="1">
    <source>
        <dbReference type="SAM" id="MobiDB-lite"/>
    </source>
</evidence>
<dbReference type="VEuPathDB" id="VectorBase:LLOJ003238"/>
<dbReference type="AlphaFoldDB" id="A0A1B0EWZ4"/>
<proteinExistence type="predicted"/>
<keyword evidence="3" id="KW-1185">Reference proteome</keyword>
<evidence type="ECO:0000313" key="3">
    <source>
        <dbReference type="Proteomes" id="UP000092461"/>
    </source>
</evidence>
<dbReference type="EnsemblMetazoa" id="LLOJ003238-RA">
    <property type="protein sequence ID" value="LLOJ003238-PA"/>
    <property type="gene ID" value="LLOJ003238"/>
</dbReference>
<feature type="compositionally biased region" description="Polar residues" evidence="1">
    <location>
        <begin position="245"/>
        <end position="257"/>
    </location>
</feature>
<name>A0A1B0EWZ4_LUTLO</name>
<sequence>MAASEELIGEIHKISEILKSSDSNWDVIEITQLLKSLGLQLDSVDFETAVAPNEGTAPHLSVEIRCGTSKIVSRLTSTVKRECICPKYSHNSSFWEVQGIAPSANGVENGNTKEKSSNLLPEISKNTNDCVKTLLDAALHLFKAPTSVPTTTDHVDLHSNKENSAPAVKIEPAAEENLNTSSSTQIISPNLKDEVFFANMRADNDRDIRIIQQLSEARYKIDQALLMLKFNGRSDMLHNSLLMNTPQKPSACSSPRVSSAKKHPYRRDDIQGIVVNKIENKKTSAKLSLLPPRDEKILKRRSVGSISEQFVRREPLLPRALPQAPAAPSAAAGVKKKVAVKENITSNLRRSMKLSQSMPKLPSSATKK</sequence>
<dbReference type="Proteomes" id="UP000092461">
    <property type="component" value="Unassembled WGS sequence"/>
</dbReference>
<dbReference type="EMBL" id="AJWK01010423">
    <property type="status" value="NOT_ANNOTATED_CDS"/>
    <property type="molecule type" value="Genomic_DNA"/>
</dbReference>
<evidence type="ECO:0000313" key="2">
    <source>
        <dbReference type="EnsemblMetazoa" id="LLOJ003238-PA"/>
    </source>
</evidence>